<evidence type="ECO:0000256" key="2">
    <source>
        <dbReference type="ARBA" id="ARBA00023125"/>
    </source>
</evidence>
<dbReference type="SMART" id="SM00345">
    <property type="entry name" value="HTH_GNTR"/>
    <property type="match status" value="1"/>
</dbReference>
<dbReference type="Gene3D" id="1.10.10.10">
    <property type="entry name" value="Winged helix-like DNA-binding domain superfamily/Winged helix DNA-binding domain"/>
    <property type="match status" value="1"/>
</dbReference>
<evidence type="ECO:0000256" key="3">
    <source>
        <dbReference type="ARBA" id="ARBA00023163"/>
    </source>
</evidence>
<organism evidence="5 6">
    <name type="scientific">Dorea formicigenerans</name>
    <dbReference type="NCBI Taxonomy" id="39486"/>
    <lineage>
        <taxon>Bacteria</taxon>
        <taxon>Bacillati</taxon>
        <taxon>Bacillota</taxon>
        <taxon>Clostridia</taxon>
        <taxon>Lachnospirales</taxon>
        <taxon>Lachnospiraceae</taxon>
        <taxon>Dorea</taxon>
    </lineage>
</organism>
<evidence type="ECO:0000313" key="5">
    <source>
        <dbReference type="EMBL" id="RGW52671.1"/>
    </source>
</evidence>
<dbReference type="InterPro" id="IPR036390">
    <property type="entry name" value="WH_DNA-bd_sf"/>
</dbReference>
<keyword evidence="2" id="KW-0238">DNA-binding</keyword>
<dbReference type="InterPro" id="IPR036388">
    <property type="entry name" value="WH-like_DNA-bd_sf"/>
</dbReference>
<feature type="domain" description="HTH gntR-type" evidence="4">
    <location>
        <begin position="9"/>
        <end position="77"/>
    </location>
</feature>
<accession>A0A395XQ85</accession>
<dbReference type="EMBL" id="QSAJ01000021">
    <property type="protein sequence ID" value="RGW52671.1"/>
    <property type="molecule type" value="Genomic_DNA"/>
</dbReference>
<dbReference type="GO" id="GO:0003677">
    <property type="term" value="F:DNA binding"/>
    <property type="evidence" value="ECO:0007669"/>
    <property type="project" value="UniProtKB-KW"/>
</dbReference>
<reference evidence="5 6" key="1">
    <citation type="submission" date="2018-08" db="EMBL/GenBank/DDBJ databases">
        <title>A genome reference for cultivated species of the human gut microbiota.</title>
        <authorList>
            <person name="Zou Y."/>
            <person name="Xue W."/>
            <person name="Luo G."/>
        </authorList>
    </citation>
    <scope>NUCLEOTIDE SEQUENCE [LARGE SCALE GENOMIC DNA]</scope>
    <source>
        <strain evidence="5 6">AF12-11</strain>
    </source>
</reference>
<proteinExistence type="predicted"/>
<sequence length="122" mass="14235">MPWNLDSDRPIYLQLMERIQHDIISGTYRPGDKLPSVRELAMEASVNPNTMQKALSELERIGLVHSHRTSGRFITEDETMIKQLKTETATEHIREFLKSMEHLGFTRPEILELVQDTMKEEK</sequence>
<keyword evidence="1" id="KW-0805">Transcription regulation</keyword>
<name>A0A395XQ85_9FIRM</name>
<dbReference type="SUPFAM" id="SSF46785">
    <property type="entry name" value="Winged helix' DNA-binding domain"/>
    <property type="match status" value="1"/>
</dbReference>
<dbReference type="PROSITE" id="PS50949">
    <property type="entry name" value="HTH_GNTR"/>
    <property type="match status" value="1"/>
</dbReference>
<dbReference type="PANTHER" id="PTHR38445">
    <property type="entry name" value="HTH-TYPE TRANSCRIPTIONAL REPRESSOR YTRA"/>
    <property type="match status" value="1"/>
</dbReference>
<dbReference type="InterPro" id="IPR000524">
    <property type="entry name" value="Tscrpt_reg_HTH_GntR"/>
</dbReference>
<keyword evidence="3" id="KW-0804">Transcription</keyword>
<dbReference type="Proteomes" id="UP000266376">
    <property type="component" value="Unassembled WGS sequence"/>
</dbReference>
<dbReference type="AlphaFoldDB" id="A0A395XQ85"/>
<dbReference type="GO" id="GO:0003700">
    <property type="term" value="F:DNA-binding transcription factor activity"/>
    <property type="evidence" value="ECO:0007669"/>
    <property type="project" value="InterPro"/>
</dbReference>
<evidence type="ECO:0000259" key="4">
    <source>
        <dbReference type="PROSITE" id="PS50949"/>
    </source>
</evidence>
<gene>
    <name evidence="5" type="ORF">DWV67_09355</name>
</gene>
<evidence type="ECO:0000256" key="1">
    <source>
        <dbReference type="ARBA" id="ARBA00023015"/>
    </source>
</evidence>
<dbReference type="PANTHER" id="PTHR38445:SF6">
    <property type="entry name" value="GNTR-FAMILY TRANSCRIPTIONAL REGULATOR"/>
    <property type="match status" value="1"/>
</dbReference>
<evidence type="ECO:0000313" key="6">
    <source>
        <dbReference type="Proteomes" id="UP000266376"/>
    </source>
</evidence>
<dbReference type="CDD" id="cd07377">
    <property type="entry name" value="WHTH_GntR"/>
    <property type="match status" value="1"/>
</dbReference>
<dbReference type="Pfam" id="PF00392">
    <property type="entry name" value="GntR"/>
    <property type="match status" value="1"/>
</dbReference>
<comment type="caution">
    <text evidence="5">The sequence shown here is derived from an EMBL/GenBank/DDBJ whole genome shotgun (WGS) entry which is preliminary data.</text>
</comment>
<protein>
    <submittedName>
        <fullName evidence="5">GntR family transcriptional regulator</fullName>
    </submittedName>
</protein>